<proteinExistence type="inferred from homology"/>
<dbReference type="PANTHER" id="PTHR30081:SF8">
    <property type="entry name" value="PROTEIN TRANSLOCASE SUBUNIT SECF"/>
    <property type="match status" value="1"/>
</dbReference>
<dbReference type="InterPro" id="IPR000731">
    <property type="entry name" value="SSD"/>
</dbReference>
<dbReference type="SUPFAM" id="SSF82866">
    <property type="entry name" value="Multidrug efflux transporter AcrB transmembrane domain"/>
    <property type="match status" value="1"/>
</dbReference>
<feature type="transmembrane region" description="Helical" evidence="10">
    <location>
        <begin position="256"/>
        <end position="273"/>
    </location>
</feature>
<feature type="transmembrane region" description="Helical" evidence="10">
    <location>
        <begin position="170"/>
        <end position="194"/>
    </location>
</feature>
<evidence type="ECO:0000259" key="11">
    <source>
        <dbReference type="PROSITE" id="PS50156"/>
    </source>
</evidence>
<feature type="transmembrane region" description="Helical" evidence="10">
    <location>
        <begin position="130"/>
        <end position="149"/>
    </location>
</feature>
<keyword evidence="4" id="KW-0997">Cell inner membrane</keyword>
<evidence type="ECO:0000256" key="7">
    <source>
        <dbReference type="ARBA" id="ARBA00022989"/>
    </source>
</evidence>
<evidence type="ECO:0000256" key="5">
    <source>
        <dbReference type="ARBA" id="ARBA00022692"/>
    </source>
</evidence>
<evidence type="ECO:0000256" key="6">
    <source>
        <dbReference type="ARBA" id="ARBA00022927"/>
    </source>
</evidence>
<evidence type="ECO:0000256" key="10">
    <source>
        <dbReference type="HAMAP-Rule" id="MF_01464"/>
    </source>
</evidence>
<feature type="transmembrane region" description="Helical" evidence="10">
    <location>
        <begin position="12"/>
        <end position="31"/>
    </location>
</feature>
<dbReference type="InterPro" id="IPR005665">
    <property type="entry name" value="SecF_bac"/>
</dbReference>
<dbReference type="GO" id="GO:0043952">
    <property type="term" value="P:protein transport by the Sec complex"/>
    <property type="evidence" value="ECO:0007669"/>
    <property type="project" value="UniProtKB-UniRule"/>
</dbReference>
<comment type="subcellular location">
    <subcellularLocation>
        <location evidence="1 10">Cell membrane</location>
        <topology evidence="1 10">Multi-pass membrane protein</topology>
    </subcellularLocation>
</comment>
<feature type="domain" description="SSD" evidence="11">
    <location>
        <begin position="130"/>
        <end position="305"/>
    </location>
</feature>
<evidence type="ECO:0000313" key="13">
    <source>
        <dbReference type="Proteomes" id="UP000177197"/>
    </source>
</evidence>
<keyword evidence="2 10" id="KW-0813">Transport</keyword>
<comment type="subunit">
    <text evidence="10">Forms a complex with SecD. Part of the essential Sec protein translocation apparatus which comprises SecA, SecYEG and auxiliary proteins SecDF. Other proteins may also be involved.</text>
</comment>
<keyword evidence="3 10" id="KW-1003">Cell membrane</keyword>
<evidence type="ECO:0000256" key="3">
    <source>
        <dbReference type="ARBA" id="ARBA00022475"/>
    </source>
</evidence>
<reference evidence="12 13" key="1">
    <citation type="journal article" date="2016" name="Nat. Commun.">
        <title>Thousands of microbial genomes shed light on interconnected biogeochemical processes in an aquifer system.</title>
        <authorList>
            <person name="Anantharaman K."/>
            <person name="Brown C.T."/>
            <person name="Hug L.A."/>
            <person name="Sharon I."/>
            <person name="Castelle C.J."/>
            <person name="Probst A.J."/>
            <person name="Thomas B.C."/>
            <person name="Singh A."/>
            <person name="Wilkins M.J."/>
            <person name="Karaoz U."/>
            <person name="Brodie E.L."/>
            <person name="Williams K.H."/>
            <person name="Hubbard S.S."/>
            <person name="Banfield J.F."/>
        </authorList>
    </citation>
    <scope>NUCLEOTIDE SEQUENCE [LARGE SCALE GENOMIC DNA]</scope>
</reference>
<gene>
    <name evidence="10" type="primary">secF</name>
    <name evidence="12" type="ORF">A3I30_03565</name>
</gene>
<keyword evidence="5 10" id="KW-0812">Transmembrane</keyword>
<dbReference type="PRINTS" id="PR01755">
    <property type="entry name" value="SECFTRNLCASE"/>
</dbReference>
<dbReference type="AlphaFoldDB" id="A0A1F5CBS6"/>
<dbReference type="Gene3D" id="1.20.1640.10">
    <property type="entry name" value="Multidrug efflux transporter AcrB transmembrane domain"/>
    <property type="match status" value="1"/>
</dbReference>
<keyword evidence="6 10" id="KW-0653">Protein transport</keyword>
<keyword evidence="8 10" id="KW-0811">Translocation</keyword>
<evidence type="ECO:0000256" key="8">
    <source>
        <dbReference type="ARBA" id="ARBA00023010"/>
    </source>
</evidence>
<dbReference type="GO" id="GO:0006605">
    <property type="term" value="P:protein targeting"/>
    <property type="evidence" value="ECO:0007669"/>
    <property type="project" value="UniProtKB-UniRule"/>
</dbReference>
<dbReference type="InterPro" id="IPR022645">
    <property type="entry name" value="SecD/SecF_bac"/>
</dbReference>
<sequence>MLNIIGKRKIYYIISGIAIGASIIALVLWQLELGIDFKGGSNLELIYTQGTRPNSEEIMRILKPLNLGAFKISPVGDKEFLLTIVQSDEKTHQDIIATLTEAAQKNMSQIEERRFSSVGPTIGAELKRKAIMAIVVVLLCISLYIAWAFRRVSGLTRLHAHTGGVGMNSWRYGVVTLVALFHDVAIPLGLFSYLGYFYGIEIDSNFIVALLVVLGFSVHDTIVVFDRLRENLRLYVHLSFEEVVNRSVNETLTRSINTSLTVLLTLFALYFFGGQTLKYFILTLSVGIFAGTYSSIFIASPILVSWQKWLTKIRA</sequence>
<evidence type="ECO:0000256" key="1">
    <source>
        <dbReference type="ARBA" id="ARBA00004651"/>
    </source>
</evidence>
<dbReference type="GO" id="GO:0015450">
    <property type="term" value="F:protein-transporting ATPase activity"/>
    <property type="evidence" value="ECO:0007669"/>
    <property type="project" value="InterPro"/>
</dbReference>
<comment type="similarity">
    <text evidence="10">Belongs to the SecD/SecF family. SecF subfamily.</text>
</comment>
<dbReference type="GO" id="GO:0005886">
    <property type="term" value="C:plasma membrane"/>
    <property type="evidence" value="ECO:0007669"/>
    <property type="project" value="UniProtKB-SubCell"/>
</dbReference>
<dbReference type="InterPro" id="IPR022813">
    <property type="entry name" value="SecD/SecF_arch_bac"/>
</dbReference>
<dbReference type="NCBIfam" id="TIGR00966">
    <property type="entry name" value="transloc_SecF"/>
    <property type="match status" value="1"/>
</dbReference>
<dbReference type="EMBL" id="MEYV01000010">
    <property type="protein sequence ID" value="OGD40342.1"/>
    <property type="molecule type" value="Genomic_DNA"/>
</dbReference>
<dbReference type="PROSITE" id="PS50156">
    <property type="entry name" value="SSD"/>
    <property type="match status" value="1"/>
</dbReference>
<dbReference type="Pfam" id="PF02355">
    <property type="entry name" value="SecD_SecF_C"/>
    <property type="match status" value="2"/>
</dbReference>
<keyword evidence="9 10" id="KW-0472">Membrane</keyword>
<dbReference type="Proteomes" id="UP000177197">
    <property type="component" value="Unassembled WGS sequence"/>
</dbReference>
<dbReference type="InterPro" id="IPR048634">
    <property type="entry name" value="SecD_SecF_C"/>
</dbReference>
<dbReference type="PANTHER" id="PTHR30081">
    <property type="entry name" value="PROTEIN-EXPORT MEMBRANE PROTEIN SEC"/>
    <property type="match status" value="1"/>
</dbReference>
<name>A0A1F5CBS6_9BACT</name>
<dbReference type="HAMAP" id="MF_01464_B">
    <property type="entry name" value="SecF_B"/>
    <property type="match status" value="1"/>
</dbReference>
<protein>
    <recommendedName>
        <fullName evidence="10">Protein-export membrane protein SecF</fullName>
    </recommendedName>
</protein>
<feature type="transmembrane region" description="Helical" evidence="10">
    <location>
        <begin position="206"/>
        <end position="225"/>
    </location>
</feature>
<evidence type="ECO:0000256" key="4">
    <source>
        <dbReference type="ARBA" id="ARBA00022519"/>
    </source>
</evidence>
<organism evidence="12 13">
    <name type="scientific">Candidatus Azambacteria bacterium RIFCSPLOWO2_02_FULL_44_14</name>
    <dbReference type="NCBI Taxonomy" id="1797306"/>
    <lineage>
        <taxon>Bacteria</taxon>
        <taxon>Candidatus Azamiibacteriota</taxon>
    </lineage>
</organism>
<feature type="transmembrane region" description="Helical" evidence="10">
    <location>
        <begin position="279"/>
        <end position="304"/>
    </location>
</feature>
<evidence type="ECO:0000256" key="9">
    <source>
        <dbReference type="ARBA" id="ARBA00023136"/>
    </source>
</evidence>
<evidence type="ECO:0000256" key="2">
    <source>
        <dbReference type="ARBA" id="ARBA00022448"/>
    </source>
</evidence>
<accession>A0A1F5CBS6</accession>
<dbReference type="GO" id="GO:0065002">
    <property type="term" value="P:intracellular protein transmembrane transport"/>
    <property type="evidence" value="ECO:0007669"/>
    <property type="project" value="UniProtKB-UniRule"/>
</dbReference>
<keyword evidence="7 10" id="KW-1133">Transmembrane helix</keyword>
<comment type="caution">
    <text evidence="12">The sequence shown here is derived from an EMBL/GenBank/DDBJ whole genome shotgun (WGS) entry which is preliminary data.</text>
</comment>
<evidence type="ECO:0000313" key="12">
    <source>
        <dbReference type="EMBL" id="OGD40342.1"/>
    </source>
</evidence>
<comment type="function">
    <text evidence="10">Part of the Sec protein translocase complex. Interacts with the SecYEG preprotein conducting channel. SecDF uses the proton motive force (PMF) to complete protein translocation after the ATP-dependent function of SecA.</text>
</comment>